<dbReference type="GO" id="GO:0004714">
    <property type="term" value="F:transmembrane receptor protein tyrosine kinase activity"/>
    <property type="evidence" value="ECO:0007669"/>
    <property type="project" value="TreeGrafter"/>
</dbReference>
<dbReference type="PROSITE" id="PS00109">
    <property type="entry name" value="PROTEIN_KINASE_TYR"/>
    <property type="match status" value="1"/>
</dbReference>
<accession>A0A061QX23</accession>
<dbReference type="InterPro" id="IPR050122">
    <property type="entry name" value="RTK"/>
</dbReference>
<dbReference type="GO" id="GO:0007169">
    <property type="term" value="P:cell surface receptor protein tyrosine kinase signaling pathway"/>
    <property type="evidence" value="ECO:0007669"/>
    <property type="project" value="TreeGrafter"/>
</dbReference>
<dbReference type="GO" id="GO:0005886">
    <property type="term" value="C:plasma membrane"/>
    <property type="evidence" value="ECO:0007669"/>
    <property type="project" value="TreeGrafter"/>
</dbReference>
<sequence length="76" mass="8118">LSPAVALTVAQQVCEGMQALVAAGVLHRDLAARNVLVFQQLLHDDPSSVRVKVSDFGLSRIQKYMNSNSGTLDGLP</sequence>
<feature type="domain" description="Protein kinase" evidence="1">
    <location>
        <begin position="1"/>
        <end position="76"/>
    </location>
</feature>
<dbReference type="PANTHER" id="PTHR24416">
    <property type="entry name" value="TYROSINE-PROTEIN KINASE RECEPTOR"/>
    <property type="match status" value="1"/>
</dbReference>
<gene>
    <name evidence="2" type="ORF">TSPGSL018_22112</name>
</gene>
<proteinExistence type="predicted"/>
<evidence type="ECO:0000259" key="1">
    <source>
        <dbReference type="PROSITE" id="PS50011"/>
    </source>
</evidence>
<evidence type="ECO:0000313" key="2">
    <source>
        <dbReference type="EMBL" id="JAC62871.1"/>
    </source>
</evidence>
<dbReference type="GO" id="GO:0005524">
    <property type="term" value="F:ATP binding"/>
    <property type="evidence" value="ECO:0007669"/>
    <property type="project" value="InterPro"/>
</dbReference>
<dbReference type="AlphaFoldDB" id="A0A061QX23"/>
<dbReference type="Gene3D" id="1.10.510.10">
    <property type="entry name" value="Transferase(Phosphotransferase) domain 1"/>
    <property type="match status" value="1"/>
</dbReference>
<dbReference type="SUPFAM" id="SSF56112">
    <property type="entry name" value="Protein kinase-like (PK-like)"/>
    <property type="match status" value="1"/>
</dbReference>
<reference evidence="2" key="1">
    <citation type="submission" date="2014-05" db="EMBL/GenBank/DDBJ databases">
        <title>The transcriptome of the halophilic microalga Tetraselmis sp. GSL018 isolated from the Great Salt Lake, Utah.</title>
        <authorList>
            <person name="Jinkerson R.E."/>
            <person name="D'Adamo S."/>
            <person name="Posewitz M.C."/>
        </authorList>
    </citation>
    <scope>NUCLEOTIDE SEQUENCE</scope>
    <source>
        <strain evidence="2">GSL018</strain>
    </source>
</reference>
<protein>
    <recommendedName>
        <fullName evidence="1">Protein kinase domain-containing protein</fullName>
    </recommendedName>
</protein>
<dbReference type="InterPro" id="IPR011009">
    <property type="entry name" value="Kinase-like_dom_sf"/>
</dbReference>
<feature type="non-terminal residue" evidence="2">
    <location>
        <position position="76"/>
    </location>
</feature>
<dbReference type="InterPro" id="IPR008266">
    <property type="entry name" value="Tyr_kinase_AS"/>
</dbReference>
<dbReference type="PANTHER" id="PTHR24416:SF611">
    <property type="entry name" value="TYROSINE-PROTEIN KINASE TRANSMEMBRANE RECEPTOR ROR"/>
    <property type="match status" value="1"/>
</dbReference>
<name>A0A061QX23_9CHLO</name>
<dbReference type="InterPro" id="IPR001245">
    <property type="entry name" value="Ser-Thr/Tyr_kinase_cat_dom"/>
</dbReference>
<dbReference type="GO" id="GO:0043235">
    <property type="term" value="C:receptor complex"/>
    <property type="evidence" value="ECO:0007669"/>
    <property type="project" value="TreeGrafter"/>
</dbReference>
<dbReference type="Pfam" id="PF07714">
    <property type="entry name" value="PK_Tyr_Ser-Thr"/>
    <property type="match status" value="1"/>
</dbReference>
<dbReference type="PROSITE" id="PS50011">
    <property type="entry name" value="PROTEIN_KINASE_DOM"/>
    <property type="match status" value="1"/>
</dbReference>
<dbReference type="InterPro" id="IPR000719">
    <property type="entry name" value="Prot_kinase_dom"/>
</dbReference>
<feature type="non-terminal residue" evidence="2">
    <location>
        <position position="1"/>
    </location>
</feature>
<organism evidence="2">
    <name type="scientific">Tetraselmis sp. GSL018</name>
    <dbReference type="NCBI Taxonomy" id="582737"/>
    <lineage>
        <taxon>Eukaryota</taxon>
        <taxon>Viridiplantae</taxon>
        <taxon>Chlorophyta</taxon>
        <taxon>core chlorophytes</taxon>
        <taxon>Chlorodendrophyceae</taxon>
        <taxon>Chlorodendrales</taxon>
        <taxon>Chlorodendraceae</taxon>
        <taxon>Tetraselmis</taxon>
    </lineage>
</organism>
<dbReference type="EMBL" id="GBEZ01024077">
    <property type="protein sequence ID" value="JAC62871.1"/>
    <property type="molecule type" value="Transcribed_RNA"/>
</dbReference>